<feature type="domain" description="Histone deacetylase interacting" evidence="7">
    <location>
        <begin position="400"/>
        <end position="500"/>
    </location>
</feature>
<evidence type="ECO:0000259" key="7">
    <source>
        <dbReference type="SMART" id="SM00761"/>
    </source>
</evidence>
<dbReference type="GO" id="GO:0070822">
    <property type="term" value="C:Sin3-type complex"/>
    <property type="evidence" value="ECO:0007669"/>
    <property type="project" value="TreeGrafter"/>
</dbReference>
<feature type="region of interest" description="Disordered" evidence="6">
    <location>
        <begin position="1261"/>
        <end position="1305"/>
    </location>
</feature>
<dbReference type="Proteomes" id="UP001054837">
    <property type="component" value="Unassembled WGS sequence"/>
</dbReference>
<comment type="subcellular location">
    <subcellularLocation>
        <location evidence="1 4">Nucleus</location>
    </subcellularLocation>
</comment>
<keyword evidence="2" id="KW-0678">Repressor</keyword>
<dbReference type="GO" id="GO:0003714">
    <property type="term" value="F:transcription corepressor activity"/>
    <property type="evidence" value="ECO:0007669"/>
    <property type="project" value="InterPro"/>
</dbReference>
<feature type="compositionally biased region" description="Basic and acidic residues" evidence="6">
    <location>
        <begin position="1295"/>
        <end position="1305"/>
    </location>
</feature>
<comment type="caution">
    <text evidence="8">The sequence shown here is derived from an EMBL/GenBank/DDBJ whole genome shotgun (WGS) entry which is preliminary data.</text>
</comment>
<evidence type="ECO:0000256" key="1">
    <source>
        <dbReference type="ARBA" id="ARBA00004123"/>
    </source>
</evidence>
<gene>
    <name evidence="8" type="primary">Sin3a</name>
    <name evidence="8" type="ORF">CDAR_520321</name>
</gene>
<evidence type="ECO:0000313" key="8">
    <source>
        <dbReference type="EMBL" id="GIY88581.1"/>
    </source>
</evidence>
<dbReference type="Pfam" id="PF16879">
    <property type="entry name" value="Sin3a_C"/>
    <property type="match status" value="1"/>
</dbReference>
<keyword evidence="9" id="KW-1185">Reference proteome</keyword>
<dbReference type="InterPro" id="IPR013194">
    <property type="entry name" value="HDAC_interact_dom"/>
</dbReference>
<dbReference type="InterPro" id="IPR036600">
    <property type="entry name" value="PAH_sf"/>
</dbReference>
<dbReference type="EMBL" id="BPLQ01015507">
    <property type="protein sequence ID" value="GIY88581.1"/>
    <property type="molecule type" value="Genomic_DNA"/>
</dbReference>
<keyword evidence="3 4" id="KW-0539">Nucleus</keyword>
<evidence type="ECO:0000256" key="3">
    <source>
        <dbReference type="ARBA" id="ARBA00023242"/>
    </source>
</evidence>
<dbReference type="PANTHER" id="PTHR12346">
    <property type="entry name" value="SIN3B-RELATED"/>
    <property type="match status" value="1"/>
</dbReference>
<dbReference type="SUPFAM" id="SSF47762">
    <property type="entry name" value="PAH2 domain"/>
    <property type="match status" value="2"/>
</dbReference>
<proteinExistence type="predicted"/>
<dbReference type="PANTHER" id="PTHR12346:SF0">
    <property type="entry name" value="SIN3A, ISOFORM G"/>
    <property type="match status" value="1"/>
</dbReference>
<dbReference type="Pfam" id="PF08295">
    <property type="entry name" value="Sin3_corepress"/>
    <property type="match status" value="1"/>
</dbReference>
<sequence length="1633" mass="189520">MNDDVDKTDLDLMRKLADEQQVEHVHRAHIQALKWLMENRSPVKLSVESSLAFYQTAKQRLSVEELKELNYLMGHSEDVDDTLAKIYNLLQNYPDLKEGFGIFIPPDMNLQFQAGAYSVPNNEKNEKGLADKKKTQKNNPSIEEMMNMPSSSKETYSNAPPEVSDKFLAKKDIILTNEKDDEFAKSYLFKVKERFVDKPEVYEKFSELLDSVIRYTLQGNDSGIEEIFLQITELFINHEDLIEEFKAFLLSSSSEESAEKDKAGEMDENLGGISDASPETKNLMNFSFVHDSAVAPVYQYGTYEELRFFDKMKEACGYPEVYDNFLKFLCLYNEDYVTKSKLVEITKYFFGGRPDLYKEFKDILGFNESGENIEIIPLKVINIENKWKKAQNGRDIDFAAGGRNGSSYRALPENYDQPKCSGRTTLCKEVLNDTWVSFPSWSEDSTFVTSCKTESEETLYRFEDTLFELDMAKRDNRYTLHVMEDINRVLNKLTPEDRRRYKLDEKLGGNDGVLQTRAFERIVKSCLEHPRENNLEILNFIESSAGERVQPGVAHYTRYLINGIIQNPGRGVPILLNSLNNREKELQDMGDRFKELWTGQLPQLVLKSQDIQGINFRQKDNKSFRPKSILNDMEIVFTESKEDRSFDSLHYKLRFKKMEVFLDAINLILQYLKKLPGILREDRRKVELIIRSFVPDFFSVSFPSEFVEDTEEEDVKPVNIDNISEEKDVQSMSAGNVKGSSDQEESIDKNKEKDDSLINGNEVFDKITPLPGTKLPYALFFVNKNWFVFFRQFHLLCDRLTKLLLENRILEDSERNVIQQESTDSSHKSFTVREPGTAYPALIDKLHKLMSGNLDYAQFEEEARSLYKIHAYISYTLDKLILTIVRQVQHILGDDLCKDCTGLFLQHTKVLSTGGHSSSLEASQVEYEYFRKAEKLLEDEDKCFKIVWHKEKHILTVEIHEHEHNREYPDPHEAEMKSNYFDTYIREDFCCEDILDAVEQLPVILPRNWKKQQIYWKNKVTEIKKLWRKRQSSKCIKKAPPPSLKRRKAFCFKSPVLRKRPRTSSAQENNMSLPWKGAASKYNYEPNLNVGTFKTMHEGEQKTGLKVMSDVKIKKKVSGDKTGISTKNVSGKSGYKIPEPQNISIHVEEEKKENKEEECKEKKNDNETFIEIEKKTLEDKEEMKDNVKKAIDKVNKLESSSESLSKESEKIIVDNVTDHLKEFGEAKIINLINPLEESGKEKIDNSADHFKEMNKTTKEIDNLVEQSEDSKRKVEDTEIEEEETKDETGNLIYDPKNETSSKRLKTDAVKKSQDFNEVAIEDVSVETTKMPEEIVTADSYSSATESEHKSDDINISKKVISGEMKKKRGLSPEDVSDPKDVEIDLKSRVDMAIEMAHRVMETINSVDQKERNVISDSDSVGKTEELLAKVSDEGPSKRRNTRSSNDYSVVRRKQINQYSVKRRAKRIVQCNKGKRRRQTKSKCEYLDDPTFDFFHLSALPSDEKNKYLAWKHVTIDDNEQVYFKRGGYKIAFVQNHHYYMYRKNTLHRAKEIHQGASEIKTSNFNAWHMAWLDEHVTPTMLKSCNDWLVKNEKDKFTSERVTVSDCTKPPYIPYNKYKVYYYEAEDEEELGEG</sequence>
<organism evidence="8 9">
    <name type="scientific">Caerostris darwini</name>
    <dbReference type="NCBI Taxonomy" id="1538125"/>
    <lineage>
        <taxon>Eukaryota</taxon>
        <taxon>Metazoa</taxon>
        <taxon>Ecdysozoa</taxon>
        <taxon>Arthropoda</taxon>
        <taxon>Chelicerata</taxon>
        <taxon>Arachnida</taxon>
        <taxon>Araneae</taxon>
        <taxon>Araneomorphae</taxon>
        <taxon>Entelegynae</taxon>
        <taxon>Araneoidea</taxon>
        <taxon>Araneidae</taxon>
        <taxon>Caerostris</taxon>
    </lineage>
</organism>
<dbReference type="GO" id="GO:0000122">
    <property type="term" value="P:negative regulation of transcription by RNA polymerase II"/>
    <property type="evidence" value="ECO:0007669"/>
    <property type="project" value="TreeGrafter"/>
</dbReference>
<protein>
    <submittedName>
        <fullName evidence="8">Paired amphipathic helix protein Sin3a</fullName>
    </submittedName>
</protein>
<dbReference type="Gene3D" id="1.20.1160.11">
    <property type="entry name" value="Paired amphipathic helix"/>
    <property type="match status" value="2"/>
</dbReference>
<dbReference type="Pfam" id="PF02671">
    <property type="entry name" value="PAH"/>
    <property type="match status" value="2"/>
</dbReference>
<accession>A0AAV4X0A3</accession>
<keyword evidence="5" id="KW-0175">Coiled coil</keyword>
<evidence type="ECO:0000313" key="9">
    <source>
        <dbReference type="Proteomes" id="UP001054837"/>
    </source>
</evidence>
<feature type="compositionally biased region" description="Basic and acidic residues" evidence="6">
    <location>
        <begin position="123"/>
        <end position="133"/>
    </location>
</feature>
<feature type="compositionally biased region" description="Polar residues" evidence="6">
    <location>
        <begin position="148"/>
        <end position="158"/>
    </location>
</feature>
<feature type="region of interest" description="Disordered" evidence="6">
    <location>
        <begin position="729"/>
        <end position="752"/>
    </location>
</feature>
<feature type="compositionally biased region" description="Basic and acidic residues" evidence="6">
    <location>
        <begin position="1345"/>
        <end position="1355"/>
    </location>
</feature>
<feature type="region of interest" description="Disordered" evidence="6">
    <location>
        <begin position="1337"/>
        <end position="1379"/>
    </location>
</feature>
<dbReference type="PROSITE" id="PS51477">
    <property type="entry name" value="PAH"/>
    <property type="match status" value="3"/>
</dbReference>
<dbReference type="InterPro" id="IPR031693">
    <property type="entry name" value="Sin3_C"/>
</dbReference>
<reference evidence="8 9" key="1">
    <citation type="submission" date="2021-06" db="EMBL/GenBank/DDBJ databases">
        <title>Caerostris darwini draft genome.</title>
        <authorList>
            <person name="Kono N."/>
            <person name="Arakawa K."/>
        </authorList>
    </citation>
    <scope>NUCLEOTIDE SEQUENCE [LARGE SCALE GENOMIC DNA]</scope>
</reference>
<evidence type="ECO:0000256" key="4">
    <source>
        <dbReference type="PROSITE-ProRule" id="PRU00810"/>
    </source>
</evidence>
<feature type="region of interest" description="Disordered" evidence="6">
    <location>
        <begin position="121"/>
        <end position="160"/>
    </location>
</feature>
<evidence type="ECO:0000256" key="2">
    <source>
        <dbReference type="ARBA" id="ARBA00022491"/>
    </source>
</evidence>
<dbReference type="SMART" id="SM00761">
    <property type="entry name" value="HDAC_interact"/>
    <property type="match status" value="1"/>
</dbReference>
<dbReference type="InterPro" id="IPR039774">
    <property type="entry name" value="Sin3-like"/>
</dbReference>
<name>A0AAV4X0A3_9ARAC</name>
<evidence type="ECO:0000256" key="5">
    <source>
        <dbReference type="SAM" id="Coils"/>
    </source>
</evidence>
<dbReference type="FunFam" id="1.20.1160.11:FF:000002">
    <property type="entry name" value="Paired amphipathic helix protein SIN3"/>
    <property type="match status" value="1"/>
</dbReference>
<dbReference type="InterPro" id="IPR003822">
    <property type="entry name" value="PAH"/>
</dbReference>
<feature type="coiled-coil region" evidence="5">
    <location>
        <begin position="1145"/>
        <end position="1207"/>
    </location>
</feature>
<evidence type="ECO:0000256" key="6">
    <source>
        <dbReference type="SAM" id="MobiDB-lite"/>
    </source>
</evidence>
<feature type="compositionally biased region" description="Polar residues" evidence="6">
    <location>
        <begin position="730"/>
        <end position="740"/>
    </location>
</feature>